<keyword evidence="5" id="KW-1185">Reference proteome</keyword>
<dbReference type="SUPFAM" id="SSF144059">
    <property type="entry name" value="ImpE-like"/>
    <property type="match status" value="1"/>
</dbReference>
<dbReference type="Gene3D" id="1.25.40.10">
    <property type="entry name" value="Tetratricopeptide repeat domain"/>
    <property type="match status" value="3"/>
</dbReference>
<sequence length="1185" mass="132693">MRNSPADRPIRLVQPWTLVAIAGTIGGVLVLTYTGEDMLLPEGREPDAVSANYAELLVAARPEEGNRRVELIELLVYLGEYERARQQLQAWPDPDREEAGYLDLHIAIAQALSATDATRLDEASGRLQTYDSSALSIARQQRLADDALKLGLPLVAADLYRRLADRQPERRAALLEQSATWYLAGNRPAQAAQVYLEMLHAAGDAEQRPALVRRAYDGLVAVGEHAEASRLLVGEMEQLPVNEALSSWLGQGLKVAMGAQRLDLAGRIVEYWRAALPDSEKALDAELRLHLASGNIQSAWHAGERLALLRPRDAALQRQMAWLAEWTGHGPAALDYWQACLALEADPEALAHAWRLAFQLFDYERGIQWLEAAAASTRLSDADLDALIYAHEQRGTPDHAERWLRRYLLRHPTHRLAWSRLGQNLENTQQLQAKAAVFRGMARRFELSPAERVDWASTVWRLHDPEAAWELLEADSDGITDPDYWRTRAALAWTLERPADLQRAYEALAASGTPLLRSEEAELIESYRDPRPEHALEMLVDSWRRWRDASHLVAALELADEQGNVELYRSLIAEGEADPNVADSSRMLLARATLAERDERFDEAERLYRIGLERFPHDYVFHESLLWHLIDRQRVAELPTLLARWNQAAKRVGALWLPFATANQMLQRHEQALAWFRLYLRANADDWLVQAAYADALDAAGRSDQAYRLRGALVQRLDGHALSASPERYAVWLRLLAATNSPLDAQQQAMRWRNGSSAMMQVWFDRLLTQLDLTNQAAQKDQWLAWARRSGLRVNQDNQLQEALRQTSRANLDRLLTDSELDPAQRVAALDRLGHGYSALGVALGSLGTRQPTVVAEQLRRQAAELHERHPQGVSLGWARQDFGGFDREGPQIRLARNLGGNLYASLDLQKARYRSELLEPARLDDELDAVIRLERPLVDGVAEVTLDTSLRETDNRVGLGIRRSWLLGNRDELQLSLDWDRSSVESGMMRAFGKQSGIALAGRHGLSARDQVGWTVRHNRYETIDGQSLGASEAFSTEWTQVQQFSGPTWIVRSGIDYQRARLDSEPLDGLTVAEGGALRLDSVAANTFLDEEFGRVYAGTSIQRGIPGALNRTRAQYTWSLDLLAGWQFINSSFVYGINAGIGIELLGDDELAITGGYQSAPRGSGGEPGGTLGLTYSHRFGR</sequence>
<keyword evidence="2" id="KW-1133">Transmembrane helix</keyword>
<dbReference type="EMBL" id="LT629736">
    <property type="protein sequence ID" value="SDS01675.1"/>
    <property type="molecule type" value="Genomic_DNA"/>
</dbReference>
<reference evidence="5" key="1">
    <citation type="submission" date="2016-10" db="EMBL/GenBank/DDBJ databases">
        <authorList>
            <person name="Varghese N."/>
            <person name="Submissions S."/>
        </authorList>
    </citation>
    <scope>NUCLEOTIDE SEQUENCE [LARGE SCALE GENOMIC DNA]</scope>
    <source>
        <strain evidence="5">NRRL B-51270</strain>
    </source>
</reference>
<feature type="domain" description="PelB C-terminal" evidence="3">
    <location>
        <begin position="868"/>
        <end position="1182"/>
    </location>
</feature>
<dbReference type="Pfam" id="PF13428">
    <property type="entry name" value="TPR_14"/>
    <property type="match status" value="1"/>
</dbReference>
<evidence type="ECO:0000313" key="4">
    <source>
        <dbReference type="EMBL" id="SDS01675.1"/>
    </source>
</evidence>
<dbReference type="InterPro" id="IPR011990">
    <property type="entry name" value="TPR-like_helical_dom_sf"/>
</dbReference>
<dbReference type="OrthoDB" id="8565469at2"/>
<evidence type="ECO:0000259" key="3">
    <source>
        <dbReference type="Pfam" id="PF24604"/>
    </source>
</evidence>
<accession>A0A1H1NSC0</accession>
<dbReference type="AlphaFoldDB" id="A0A1H1NSC0"/>
<feature type="compositionally biased region" description="Gly residues" evidence="1">
    <location>
        <begin position="1166"/>
        <end position="1175"/>
    </location>
</feature>
<dbReference type="RefSeq" id="WP_093391892.1">
    <property type="nucleotide sequence ID" value="NZ_LT629736.1"/>
</dbReference>
<evidence type="ECO:0000313" key="5">
    <source>
        <dbReference type="Proteomes" id="UP000243207"/>
    </source>
</evidence>
<protein>
    <submittedName>
        <fullName evidence="4">Tetratricopeptide repeat-containing protein</fullName>
    </submittedName>
</protein>
<evidence type="ECO:0000256" key="2">
    <source>
        <dbReference type="SAM" id="Phobius"/>
    </source>
</evidence>
<dbReference type="STRING" id="487184.SAMN05216421_0751"/>
<dbReference type="Proteomes" id="UP000243207">
    <property type="component" value="Chromosome I"/>
</dbReference>
<organism evidence="4 5">
    <name type="scientific">Halopseudomonas xinjiangensis</name>
    <dbReference type="NCBI Taxonomy" id="487184"/>
    <lineage>
        <taxon>Bacteria</taxon>
        <taxon>Pseudomonadati</taxon>
        <taxon>Pseudomonadota</taxon>
        <taxon>Gammaproteobacteria</taxon>
        <taxon>Pseudomonadales</taxon>
        <taxon>Pseudomonadaceae</taxon>
        <taxon>Halopseudomonas</taxon>
    </lineage>
</organism>
<proteinExistence type="predicted"/>
<evidence type="ECO:0000256" key="1">
    <source>
        <dbReference type="SAM" id="MobiDB-lite"/>
    </source>
</evidence>
<keyword evidence="2" id="KW-0472">Membrane</keyword>
<dbReference type="SUPFAM" id="SSF48452">
    <property type="entry name" value="TPR-like"/>
    <property type="match status" value="1"/>
</dbReference>
<dbReference type="InterPro" id="IPR057306">
    <property type="entry name" value="B-barrel_PelB_C"/>
</dbReference>
<name>A0A1H1NSC0_9GAMM</name>
<dbReference type="Pfam" id="PF13429">
    <property type="entry name" value="TPR_15"/>
    <property type="match status" value="1"/>
</dbReference>
<feature type="region of interest" description="Disordered" evidence="1">
    <location>
        <begin position="1162"/>
        <end position="1185"/>
    </location>
</feature>
<dbReference type="Pfam" id="PF24604">
    <property type="entry name" value="B-barrel_PelB_C"/>
    <property type="match status" value="1"/>
</dbReference>
<feature type="transmembrane region" description="Helical" evidence="2">
    <location>
        <begin position="12"/>
        <end position="33"/>
    </location>
</feature>
<gene>
    <name evidence="4" type="ORF">SAMN05216421_0751</name>
</gene>
<keyword evidence="2" id="KW-0812">Transmembrane</keyword>